<evidence type="ECO:0000256" key="4">
    <source>
        <dbReference type="ARBA" id="ARBA00022777"/>
    </source>
</evidence>
<accession>A0AAV7JCK1</accession>
<dbReference type="PANTHER" id="PTHR48013">
    <property type="entry name" value="DUAL SPECIFICITY MITOGEN-ACTIVATED PROTEIN KINASE KINASE 5-RELATED"/>
    <property type="match status" value="1"/>
</dbReference>
<evidence type="ECO:0000313" key="15">
    <source>
        <dbReference type="Proteomes" id="UP001165289"/>
    </source>
</evidence>
<name>A0AAV7JCK1_9METZ</name>
<comment type="caution">
    <text evidence="14">The sequence shown here is derived from an EMBL/GenBank/DDBJ whole genome shotgun (WGS) entry which is preliminary data.</text>
</comment>
<dbReference type="PANTHER" id="PTHR48013:SF9">
    <property type="entry name" value="DUAL SPECIFICITY MITOGEN-ACTIVATED PROTEIN KINASE KINASE 5"/>
    <property type="match status" value="1"/>
</dbReference>
<organism evidence="14 15">
    <name type="scientific">Oopsacas minuta</name>
    <dbReference type="NCBI Taxonomy" id="111878"/>
    <lineage>
        <taxon>Eukaryota</taxon>
        <taxon>Metazoa</taxon>
        <taxon>Porifera</taxon>
        <taxon>Hexactinellida</taxon>
        <taxon>Hexasterophora</taxon>
        <taxon>Lyssacinosida</taxon>
        <taxon>Leucopsacidae</taxon>
        <taxon>Oopsacas</taxon>
    </lineage>
</organism>
<dbReference type="PROSITE" id="PS00108">
    <property type="entry name" value="PROTEIN_KINASE_ST"/>
    <property type="match status" value="1"/>
</dbReference>
<dbReference type="InterPro" id="IPR011009">
    <property type="entry name" value="Kinase-like_dom_sf"/>
</dbReference>
<dbReference type="InterPro" id="IPR000719">
    <property type="entry name" value="Prot_kinase_dom"/>
</dbReference>
<dbReference type="EC" id="2.7.12.2" evidence="7"/>
<evidence type="ECO:0000256" key="7">
    <source>
        <dbReference type="ARBA" id="ARBA00038999"/>
    </source>
</evidence>
<proteinExistence type="inferred from homology"/>
<evidence type="ECO:0000259" key="13">
    <source>
        <dbReference type="PROSITE" id="PS50011"/>
    </source>
</evidence>
<evidence type="ECO:0000313" key="14">
    <source>
        <dbReference type="EMBL" id="KAI6646204.1"/>
    </source>
</evidence>
<sequence>MANQIDPSVLLEDFELGDFCFDGDTHLPCQHDNFEKLIGIGSGNFGSVSMYKHKETGSKLALKKQRFSLEEHPKMDRVVGLEEIKLLQKSTQCEFIVNFYGAYLYEGHIYIGEELMESSLLQVLEMATEKNILLPEPLLKKIGYSVCTALKFLLGINYMHRDIKPSNILLSSDGVFKLCDMGIAGDLIKGVDTQIGCKLYLPPERLTISHTAYTYKSDIWAVGMTMLELALGKHPYVKGKSDPTLFEIYGYALGSPPEPPTTRSEDLQLLISQCLQNDPLKRPDYTQLLQMAFLQSAELDSFVTIDWYKSLCEEHEQ</sequence>
<comment type="catalytic activity">
    <reaction evidence="8">
        <text>L-seryl-[protein] + ATP = O-phospho-L-seryl-[protein] + ADP + H(+)</text>
        <dbReference type="Rhea" id="RHEA:17989"/>
        <dbReference type="Rhea" id="RHEA-COMP:9863"/>
        <dbReference type="Rhea" id="RHEA-COMP:11604"/>
        <dbReference type="ChEBI" id="CHEBI:15378"/>
        <dbReference type="ChEBI" id="CHEBI:29999"/>
        <dbReference type="ChEBI" id="CHEBI:30616"/>
        <dbReference type="ChEBI" id="CHEBI:83421"/>
        <dbReference type="ChEBI" id="CHEBI:456216"/>
        <dbReference type="EC" id="2.7.12.2"/>
    </reaction>
</comment>
<evidence type="ECO:0000256" key="12">
    <source>
        <dbReference type="RuleBase" id="RU000304"/>
    </source>
</evidence>
<dbReference type="Pfam" id="PF00069">
    <property type="entry name" value="Pkinase"/>
    <property type="match status" value="1"/>
</dbReference>
<dbReference type="SMART" id="SM00220">
    <property type="entry name" value="S_TKc"/>
    <property type="match status" value="1"/>
</dbReference>
<dbReference type="Proteomes" id="UP001165289">
    <property type="component" value="Unassembled WGS sequence"/>
</dbReference>
<evidence type="ECO:0000256" key="3">
    <source>
        <dbReference type="ARBA" id="ARBA00022741"/>
    </source>
</evidence>
<comment type="similarity">
    <text evidence="6">Belongs to the protein kinase superfamily. STE Ser/Thr protein kinase family. MAP kinase kinase subfamily.</text>
</comment>
<evidence type="ECO:0000256" key="5">
    <source>
        <dbReference type="ARBA" id="ARBA00022840"/>
    </source>
</evidence>
<dbReference type="SUPFAM" id="SSF56112">
    <property type="entry name" value="Protein kinase-like (PK-like)"/>
    <property type="match status" value="1"/>
</dbReference>
<dbReference type="Gene3D" id="3.30.200.20">
    <property type="entry name" value="Phosphorylase Kinase, domain 1"/>
    <property type="match status" value="1"/>
</dbReference>
<dbReference type="GO" id="GO:0005524">
    <property type="term" value="F:ATP binding"/>
    <property type="evidence" value="ECO:0007669"/>
    <property type="project" value="UniProtKB-UniRule"/>
</dbReference>
<evidence type="ECO:0000256" key="6">
    <source>
        <dbReference type="ARBA" id="ARBA00038035"/>
    </source>
</evidence>
<keyword evidence="2" id="KW-0808">Transferase</keyword>
<dbReference type="InterPro" id="IPR017441">
    <property type="entry name" value="Protein_kinase_ATP_BS"/>
</dbReference>
<evidence type="ECO:0000256" key="11">
    <source>
        <dbReference type="PROSITE-ProRule" id="PRU10141"/>
    </source>
</evidence>
<evidence type="ECO:0000256" key="1">
    <source>
        <dbReference type="ARBA" id="ARBA00022527"/>
    </source>
</evidence>
<dbReference type="GO" id="GO:0004674">
    <property type="term" value="F:protein serine/threonine kinase activity"/>
    <property type="evidence" value="ECO:0007669"/>
    <property type="project" value="UniProtKB-KW"/>
</dbReference>
<dbReference type="InterPro" id="IPR008271">
    <property type="entry name" value="Ser/Thr_kinase_AS"/>
</dbReference>
<keyword evidence="4 14" id="KW-0418">Kinase</keyword>
<evidence type="ECO:0000256" key="8">
    <source>
        <dbReference type="ARBA" id="ARBA00049014"/>
    </source>
</evidence>
<keyword evidence="3 11" id="KW-0547">Nucleotide-binding</keyword>
<protein>
    <recommendedName>
        <fullName evidence="7">mitogen-activated protein kinase kinase</fullName>
        <ecNumber evidence="7">2.7.12.2</ecNumber>
    </recommendedName>
</protein>
<dbReference type="Gene3D" id="1.10.510.10">
    <property type="entry name" value="Transferase(Phosphotransferase) domain 1"/>
    <property type="match status" value="1"/>
</dbReference>
<keyword evidence="5 11" id="KW-0067">ATP-binding</keyword>
<evidence type="ECO:0000256" key="9">
    <source>
        <dbReference type="ARBA" id="ARBA00049299"/>
    </source>
</evidence>
<dbReference type="AlphaFoldDB" id="A0AAV7JCK1"/>
<dbReference type="PROSITE" id="PS50011">
    <property type="entry name" value="PROTEIN_KINASE_DOM"/>
    <property type="match status" value="1"/>
</dbReference>
<dbReference type="EMBL" id="JAKMXF010000360">
    <property type="protein sequence ID" value="KAI6646204.1"/>
    <property type="molecule type" value="Genomic_DNA"/>
</dbReference>
<evidence type="ECO:0000256" key="2">
    <source>
        <dbReference type="ARBA" id="ARBA00022679"/>
    </source>
</evidence>
<feature type="domain" description="Protein kinase" evidence="13">
    <location>
        <begin position="34"/>
        <end position="294"/>
    </location>
</feature>
<dbReference type="GO" id="GO:0004708">
    <property type="term" value="F:MAP kinase kinase activity"/>
    <property type="evidence" value="ECO:0007669"/>
    <property type="project" value="UniProtKB-EC"/>
</dbReference>
<dbReference type="FunFam" id="3.30.200.20:FF:000040">
    <property type="entry name" value="Dual specificity mitogen-activated protein kinase kinase"/>
    <property type="match status" value="1"/>
</dbReference>
<gene>
    <name evidence="14" type="ORF">LOD99_9411</name>
</gene>
<reference evidence="14 15" key="1">
    <citation type="journal article" date="2023" name="BMC Biol.">
        <title>The compact genome of the sponge Oopsacas minuta (Hexactinellida) is lacking key metazoan core genes.</title>
        <authorList>
            <person name="Santini S."/>
            <person name="Schenkelaars Q."/>
            <person name="Jourda C."/>
            <person name="Duchesne M."/>
            <person name="Belahbib H."/>
            <person name="Rocher C."/>
            <person name="Selva M."/>
            <person name="Riesgo A."/>
            <person name="Vervoort M."/>
            <person name="Leys S.P."/>
            <person name="Kodjabachian L."/>
            <person name="Le Bivic A."/>
            <person name="Borchiellini C."/>
            <person name="Claverie J.M."/>
            <person name="Renard E."/>
        </authorList>
    </citation>
    <scope>NUCLEOTIDE SEQUENCE [LARGE SCALE GENOMIC DNA]</scope>
    <source>
        <strain evidence="14">SPO-2</strain>
    </source>
</reference>
<comment type="catalytic activity">
    <reaction evidence="10">
        <text>L-tyrosyl-[protein] + ATP = O-phospho-L-tyrosyl-[protein] + ADP + H(+)</text>
        <dbReference type="Rhea" id="RHEA:10596"/>
        <dbReference type="Rhea" id="RHEA-COMP:10136"/>
        <dbReference type="Rhea" id="RHEA-COMP:20101"/>
        <dbReference type="ChEBI" id="CHEBI:15378"/>
        <dbReference type="ChEBI" id="CHEBI:30616"/>
        <dbReference type="ChEBI" id="CHEBI:46858"/>
        <dbReference type="ChEBI" id="CHEBI:61978"/>
        <dbReference type="ChEBI" id="CHEBI:456216"/>
        <dbReference type="EC" id="2.7.12.2"/>
    </reaction>
</comment>
<dbReference type="PROSITE" id="PS00107">
    <property type="entry name" value="PROTEIN_KINASE_ATP"/>
    <property type="match status" value="1"/>
</dbReference>
<evidence type="ECO:0000256" key="10">
    <source>
        <dbReference type="ARBA" id="ARBA00051693"/>
    </source>
</evidence>
<comment type="catalytic activity">
    <reaction evidence="9">
        <text>L-threonyl-[protein] + ATP = O-phospho-L-threonyl-[protein] + ADP + H(+)</text>
        <dbReference type="Rhea" id="RHEA:46608"/>
        <dbReference type="Rhea" id="RHEA-COMP:11060"/>
        <dbReference type="Rhea" id="RHEA-COMP:11605"/>
        <dbReference type="ChEBI" id="CHEBI:15378"/>
        <dbReference type="ChEBI" id="CHEBI:30013"/>
        <dbReference type="ChEBI" id="CHEBI:30616"/>
        <dbReference type="ChEBI" id="CHEBI:61977"/>
        <dbReference type="ChEBI" id="CHEBI:456216"/>
        <dbReference type="EC" id="2.7.12.2"/>
    </reaction>
</comment>
<keyword evidence="1 12" id="KW-0723">Serine/threonine-protein kinase</keyword>
<feature type="binding site" evidence="11">
    <location>
        <position position="63"/>
    </location>
    <ligand>
        <name>ATP</name>
        <dbReference type="ChEBI" id="CHEBI:30616"/>
    </ligand>
</feature>
<keyword evidence="15" id="KW-1185">Reference proteome</keyword>